<dbReference type="PANTHER" id="PTHR10746:SF6">
    <property type="entry name" value="LARGE RIBOSOMAL SUBUNIT PROTEIN UL4M"/>
    <property type="match status" value="1"/>
</dbReference>
<organism evidence="7 8">
    <name type="scientific">candidate division NPL-UPA2 bacterium Unc8</name>
    <dbReference type="NCBI Taxonomy" id="1980939"/>
    <lineage>
        <taxon>Bacteria</taxon>
    </lineage>
</organism>
<proteinExistence type="inferred from homology"/>
<accession>A0A399FYM3</accession>
<dbReference type="GO" id="GO:0019843">
    <property type="term" value="F:rRNA binding"/>
    <property type="evidence" value="ECO:0007669"/>
    <property type="project" value="UniProtKB-UniRule"/>
</dbReference>
<comment type="caution">
    <text evidence="7">The sequence shown here is derived from an EMBL/GenBank/DDBJ whole genome shotgun (WGS) entry which is preliminary data.</text>
</comment>
<dbReference type="InterPro" id="IPR013005">
    <property type="entry name" value="Ribosomal_uL4-like"/>
</dbReference>
<dbReference type="Pfam" id="PF00573">
    <property type="entry name" value="Ribosomal_L4"/>
    <property type="match status" value="1"/>
</dbReference>
<dbReference type="GO" id="GO:0003735">
    <property type="term" value="F:structural constituent of ribosome"/>
    <property type="evidence" value="ECO:0007669"/>
    <property type="project" value="InterPro"/>
</dbReference>
<dbReference type="HAMAP" id="MF_01328_B">
    <property type="entry name" value="Ribosomal_uL4_B"/>
    <property type="match status" value="1"/>
</dbReference>
<dbReference type="PANTHER" id="PTHR10746">
    <property type="entry name" value="50S RIBOSOMAL PROTEIN L4"/>
    <property type="match status" value="1"/>
</dbReference>
<dbReference type="GO" id="GO:0005840">
    <property type="term" value="C:ribosome"/>
    <property type="evidence" value="ECO:0007669"/>
    <property type="project" value="UniProtKB-KW"/>
</dbReference>
<gene>
    <name evidence="5" type="primary">rplD</name>
    <name evidence="7" type="ORF">B9J77_03195</name>
</gene>
<evidence type="ECO:0000256" key="4">
    <source>
        <dbReference type="ARBA" id="ARBA00035244"/>
    </source>
</evidence>
<dbReference type="InterPro" id="IPR002136">
    <property type="entry name" value="Ribosomal_uL4"/>
</dbReference>
<comment type="similarity">
    <text evidence="1 5">Belongs to the universal ribosomal protein uL4 family.</text>
</comment>
<dbReference type="Proteomes" id="UP000266287">
    <property type="component" value="Unassembled WGS sequence"/>
</dbReference>
<keyword evidence="3 5" id="KW-0687">Ribonucleoprotein</keyword>
<keyword evidence="2 5" id="KW-0689">Ribosomal protein</keyword>
<sequence>MENVDLYNIRGEVIGKISLLNKVFDASVNEGLLYQAVRTHLSRQRRGTASTKRRSEVSGSRRKPWRQKGTGRARAGTRQSPIWRGGGVAFGPQPRDYSLSVLKRQRKSALVSALMAKMKEDGIIVVDRVNVEKGKTKEMASILHSLNIKKKVLLVVTSGDDLLKRSARNIKRLNMSSPSTLNAYEILSHDKLILTVDALEAIESIRTSKCKMSK</sequence>
<protein>
    <recommendedName>
        <fullName evidence="4 5">Large ribosomal subunit protein uL4</fullName>
    </recommendedName>
</protein>
<comment type="function">
    <text evidence="5">Forms part of the polypeptide exit tunnel.</text>
</comment>
<evidence type="ECO:0000256" key="1">
    <source>
        <dbReference type="ARBA" id="ARBA00010528"/>
    </source>
</evidence>
<dbReference type="Gene3D" id="3.40.1370.10">
    <property type="match status" value="1"/>
</dbReference>
<name>A0A399FYM3_UNCN2</name>
<comment type="subunit">
    <text evidence="5">Part of the 50S ribosomal subunit.</text>
</comment>
<evidence type="ECO:0000256" key="6">
    <source>
        <dbReference type="SAM" id="MobiDB-lite"/>
    </source>
</evidence>
<evidence type="ECO:0000256" key="3">
    <source>
        <dbReference type="ARBA" id="ARBA00023274"/>
    </source>
</evidence>
<evidence type="ECO:0000313" key="8">
    <source>
        <dbReference type="Proteomes" id="UP000266287"/>
    </source>
</evidence>
<dbReference type="NCBIfam" id="TIGR03953">
    <property type="entry name" value="rplD_bact"/>
    <property type="match status" value="1"/>
</dbReference>
<dbReference type="InterPro" id="IPR023574">
    <property type="entry name" value="Ribosomal_uL4_dom_sf"/>
</dbReference>
<dbReference type="AlphaFoldDB" id="A0A399FYM3"/>
<dbReference type="EMBL" id="NDHY01000005">
    <property type="protein sequence ID" value="RII00303.1"/>
    <property type="molecule type" value="Genomic_DNA"/>
</dbReference>
<comment type="function">
    <text evidence="5">One of the primary rRNA binding proteins, this protein initially binds near the 5'-end of the 23S rRNA. It is important during the early stages of 50S assembly. It makes multiple contacts with different domains of the 23S rRNA in the assembled 50S subunit and ribosome.</text>
</comment>
<dbReference type="GO" id="GO:1990904">
    <property type="term" value="C:ribonucleoprotein complex"/>
    <property type="evidence" value="ECO:0007669"/>
    <property type="project" value="UniProtKB-KW"/>
</dbReference>
<reference evidence="7 8" key="1">
    <citation type="submission" date="2018-08" db="EMBL/GenBank/DDBJ databases">
        <title>Draft genome of candidate division NPL-UPA2 bacterium Unc8 that adapted to ultra-basic serpentinizing groundwater.</title>
        <authorList>
            <person name="Ishii S."/>
            <person name="Suzuki S."/>
            <person name="Nealson K.H."/>
        </authorList>
    </citation>
    <scope>NUCLEOTIDE SEQUENCE [LARGE SCALE GENOMIC DNA]</scope>
    <source>
        <strain evidence="7">Unc8</strain>
    </source>
</reference>
<evidence type="ECO:0000256" key="2">
    <source>
        <dbReference type="ARBA" id="ARBA00022980"/>
    </source>
</evidence>
<dbReference type="SUPFAM" id="SSF52166">
    <property type="entry name" value="Ribosomal protein L4"/>
    <property type="match status" value="1"/>
</dbReference>
<evidence type="ECO:0000313" key="7">
    <source>
        <dbReference type="EMBL" id="RII00303.1"/>
    </source>
</evidence>
<dbReference type="GO" id="GO:0006412">
    <property type="term" value="P:translation"/>
    <property type="evidence" value="ECO:0007669"/>
    <property type="project" value="UniProtKB-UniRule"/>
</dbReference>
<evidence type="ECO:0000256" key="5">
    <source>
        <dbReference type="HAMAP-Rule" id="MF_01328"/>
    </source>
</evidence>
<feature type="region of interest" description="Disordered" evidence="6">
    <location>
        <begin position="43"/>
        <end position="85"/>
    </location>
</feature>
<keyword evidence="5" id="KW-0699">rRNA-binding</keyword>
<feature type="compositionally biased region" description="Basic residues" evidence="6">
    <location>
        <begin position="60"/>
        <end position="71"/>
    </location>
</feature>
<keyword evidence="5" id="KW-0694">RNA-binding</keyword>